<evidence type="ECO:0000259" key="2">
    <source>
        <dbReference type="Pfam" id="PF20434"/>
    </source>
</evidence>
<feature type="domain" description="BD-FAE-like" evidence="2">
    <location>
        <begin position="27"/>
        <end position="221"/>
    </location>
</feature>
<dbReference type="PANTHER" id="PTHR48081">
    <property type="entry name" value="AB HYDROLASE SUPERFAMILY PROTEIN C4A8.06C"/>
    <property type="match status" value="1"/>
</dbReference>
<keyword evidence="4" id="KW-1185">Reference proteome</keyword>
<dbReference type="InterPro" id="IPR050300">
    <property type="entry name" value="GDXG_lipolytic_enzyme"/>
</dbReference>
<reference evidence="4" key="1">
    <citation type="journal article" date="2019" name="Int. J. Syst. Evol. Microbiol.">
        <title>The Global Catalogue of Microorganisms (GCM) 10K type strain sequencing project: providing services to taxonomists for standard genome sequencing and annotation.</title>
        <authorList>
            <consortium name="The Broad Institute Genomics Platform"/>
            <consortium name="The Broad Institute Genome Sequencing Center for Infectious Disease"/>
            <person name="Wu L."/>
            <person name="Ma J."/>
        </authorList>
    </citation>
    <scope>NUCLEOTIDE SEQUENCE [LARGE SCALE GENOMIC DNA]</scope>
    <source>
        <strain evidence="4">KCTC 42217</strain>
    </source>
</reference>
<evidence type="ECO:0000256" key="1">
    <source>
        <dbReference type="ARBA" id="ARBA00022801"/>
    </source>
</evidence>
<dbReference type="Gene3D" id="3.40.50.1820">
    <property type="entry name" value="alpha/beta hydrolase"/>
    <property type="match status" value="1"/>
</dbReference>
<dbReference type="InterPro" id="IPR029058">
    <property type="entry name" value="AB_hydrolase_fold"/>
</dbReference>
<dbReference type="SUPFAM" id="SSF53474">
    <property type="entry name" value="alpha/beta-Hydrolases"/>
    <property type="match status" value="1"/>
</dbReference>
<accession>A0ABW4ZLG4</accession>
<evidence type="ECO:0000313" key="3">
    <source>
        <dbReference type="EMBL" id="MFD2162686.1"/>
    </source>
</evidence>
<dbReference type="Pfam" id="PF20434">
    <property type="entry name" value="BD-FAE"/>
    <property type="match status" value="1"/>
</dbReference>
<name>A0ABW4ZLG4_9SPHI</name>
<dbReference type="EMBL" id="JBHUHZ010000001">
    <property type="protein sequence ID" value="MFD2162686.1"/>
    <property type="molecule type" value="Genomic_DNA"/>
</dbReference>
<dbReference type="Proteomes" id="UP001597387">
    <property type="component" value="Unassembled WGS sequence"/>
</dbReference>
<organism evidence="3 4">
    <name type="scientific">Paradesertivirga mongoliensis</name>
    <dbReference type="NCBI Taxonomy" id="2100740"/>
    <lineage>
        <taxon>Bacteria</taxon>
        <taxon>Pseudomonadati</taxon>
        <taxon>Bacteroidota</taxon>
        <taxon>Sphingobacteriia</taxon>
        <taxon>Sphingobacteriales</taxon>
        <taxon>Sphingobacteriaceae</taxon>
        <taxon>Paradesertivirga</taxon>
    </lineage>
</organism>
<protein>
    <submittedName>
        <fullName evidence="3">Alpha/beta hydrolase fold domain-containing protein</fullName>
    </submittedName>
</protein>
<gene>
    <name evidence="3" type="ORF">ACFSJU_09815</name>
</gene>
<comment type="caution">
    <text evidence="3">The sequence shown here is derived from an EMBL/GenBank/DDBJ whole genome shotgun (WGS) entry which is preliminary data.</text>
</comment>
<dbReference type="GO" id="GO:0016787">
    <property type="term" value="F:hydrolase activity"/>
    <property type="evidence" value="ECO:0007669"/>
    <property type="project" value="UniProtKB-KW"/>
</dbReference>
<keyword evidence="1 3" id="KW-0378">Hydrolase</keyword>
<evidence type="ECO:0000313" key="4">
    <source>
        <dbReference type="Proteomes" id="UP001597387"/>
    </source>
</evidence>
<sequence length="276" mass="30330">MITGRDIKQISPQPFTYASYAKEVISLDFYRTDAKGKRPCIIVVHGGSWKSGDNKQLPELNSYLANAGYHVAAINYRLAPEYKSPSAVQDVEAALSFLKLHSERLAVDTNNLVLLGRSAGAQIALLAAYTLDEPGLKGVIDFYGPADMVWGYSVPANPLVMDSRKVMEDYLGGTYGEKQQQYLSSSPIHFVSSASVPTLIIHGENDVLVAYEHSTKLEKKLNDNRVKNYFVSIPWATHGFDYNVNGPGGQLSTFAVRVFLESVFVNQTSLSGDGIR</sequence>
<proteinExistence type="predicted"/>
<dbReference type="InterPro" id="IPR049492">
    <property type="entry name" value="BD-FAE-like_dom"/>
</dbReference>